<dbReference type="InterPro" id="IPR026565">
    <property type="entry name" value="PPDK_reg"/>
</dbReference>
<dbReference type="RefSeq" id="WP_207674570.1">
    <property type="nucleotide sequence ID" value="NZ_JAFREM010000025.1"/>
</dbReference>
<evidence type="ECO:0000256" key="4">
    <source>
        <dbReference type="ARBA" id="ARBA00022777"/>
    </source>
</evidence>
<feature type="binding site" evidence="5">
    <location>
        <begin position="151"/>
        <end position="158"/>
    </location>
    <ligand>
        <name>ADP</name>
        <dbReference type="ChEBI" id="CHEBI:456216"/>
    </ligand>
</feature>
<gene>
    <name evidence="6" type="ORF">JZO70_15475</name>
</gene>
<keyword evidence="2 5" id="KW-0808">Transferase</keyword>
<name>A0ABS3LFS4_9ENTE</name>
<organism evidence="6 7">
    <name type="scientific">Candidatus Enterococcus moelleringii</name>
    <dbReference type="NCBI Taxonomy" id="2815325"/>
    <lineage>
        <taxon>Bacteria</taxon>
        <taxon>Bacillati</taxon>
        <taxon>Bacillota</taxon>
        <taxon>Bacilli</taxon>
        <taxon>Lactobacillales</taxon>
        <taxon>Enterococcaceae</taxon>
        <taxon>Enterococcus</taxon>
    </lineage>
</organism>
<accession>A0ABS3LFS4</accession>
<evidence type="ECO:0000256" key="5">
    <source>
        <dbReference type="HAMAP-Rule" id="MF_00921"/>
    </source>
</evidence>
<evidence type="ECO:0000256" key="3">
    <source>
        <dbReference type="ARBA" id="ARBA00022741"/>
    </source>
</evidence>
<comment type="caution">
    <text evidence="6">The sequence shown here is derived from an EMBL/GenBank/DDBJ whole genome shotgun (WGS) entry which is preliminary data.</text>
</comment>
<comment type="similarity">
    <text evidence="5">Belongs to the pyruvate, phosphate/water dikinase regulatory protein family. PDRP subfamily.</text>
</comment>
<sequence>MKKTVPLYMISDAVGETSLKLVNAVAAQFPSVEFDMSYRFPFMKDEEELKGILSDALKDGAIVVTTLVSSNLTEIVSDFSNRTGLQYIDLMCPFMEIVHQKTGVSPLQEAGTVHKLNQEYFNRVAAIEFAVKYDDGKDPKGFLEADIVLLGISRTSKTPLSMYLANSRYKVANLPLIPEVPLPEQLKQVPKEKLVGLIIEPETQQKIRTSRLHSLGLQENSRYADIKRIKDELKYALEVFDDLGAFSLDVTNKSIEEAATLIAEHMDSHLSV</sequence>
<evidence type="ECO:0000313" key="7">
    <source>
        <dbReference type="Proteomes" id="UP000664601"/>
    </source>
</evidence>
<dbReference type="GO" id="GO:0016301">
    <property type="term" value="F:kinase activity"/>
    <property type="evidence" value="ECO:0007669"/>
    <property type="project" value="UniProtKB-KW"/>
</dbReference>
<keyword evidence="1 5" id="KW-0723">Serine/threonine-protein kinase</keyword>
<dbReference type="Proteomes" id="UP000664601">
    <property type="component" value="Unassembled WGS sequence"/>
</dbReference>
<keyword evidence="3 5" id="KW-0547">Nucleotide-binding</keyword>
<dbReference type="Pfam" id="PF03618">
    <property type="entry name" value="Kinase-PPPase"/>
    <property type="match status" value="1"/>
</dbReference>
<reference evidence="6 7" key="1">
    <citation type="submission" date="2021-03" db="EMBL/GenBank/DDBJ databases">
        <title>Enterococcal diversity collection.</title>
        <authorList>
            <person name="Gilmore M.S."/>
            <person name="Schwartzman J."/>
            <person name="Van Tyne D."/>
            <person name="Martin M."/>
            <person name="Earl A.M."/>
            <person name="Manson A.L."/>
            <person name="Straub T."/>
            <person name="Salamzade R."/>
            <person name="Saavedra J."/>
            <person name="Lebreton F."/>
            <person name="Prichula J."/>
            <person name="Schaufler K."/>
            <person name="Gaca A."/>
            <person name="Sgardioli B."/>
            <person name="Wagenaar J."/>
            <person name="Strong T."/>
        </authorList>
    </citation>
    <scope>NUCLEOTIDE SEQUENCE [LARGE SCALE GENOMIC DNA]</scope>
    <source>
        <strain evidence="6 7">669A</strain>
    </source>
</reference>
<evidence type="ECO:0000256" key="2">
    <source>
        <dbReference type="ARBA" id="ARBA00022679"/>
    </source>
</evidence>
<evidence type="ECO:0000313" key="6">
    <source>
        <dbReference type="EMBL" id="MBO1307576.1"/>
    </source>
</evidence>
<dbReference type="EMBL" id="JAFREM010000025">
    <property type="protein sequence ID" value="MBO1307576.1"/>
    <property type="molecule type" value="Genomic_DNA"/>
</dbReference>
<comment type="function">
    <text evidence="5">Bifunctional serine/threonine kinase and phosphorylase involved in the regulation of the pyruvate, phosphate dikinase (PPDK) by catalyzing its phosphorylation/dephosphorylation.</text>
</comment>
<comment type="catalytic activity">
    <reaction evidence="5">
        <text>N(tele)-phospho-L-histidyl/L-threonyl-[pyruvate, phosphate dikinase] + ADP = N(tele)-phospho-L-histidyl/O-phospho-L-threonyl-[pyruvate, phosphate dikinase] + AMP + H(+)</text>
        <dbReference type="Rhea" id="RHEA:43692"/>
        <dbReference type="Rhea" id="RHEA-COMP:10650"/>
        <dbReference type="Rhea" id="RHEA-COMP:10651"/>
        <dbReference type="ChEBI" id="CHEBI:15378"/>
        <dbReference type="ChEBI" id="CHEBI:30013"/>
        <dbReference type="ChEBI" id="CHEBI:61977"/>
        <dbReference type="ChEBI" id="CHEBI:83586"/>
        <dbReference type="ChEBI" id="CHEBI:456215"/>
        <dbReference type="ChEBI" id="CHEBI:456216"/>
        <dbReference type="EC" id="2.7.11.32"/>
    </reaction>
</comment>
<keyword evidence="7" id="KW-1185">Reference proteome</keyword>
<dbReference type="InterPro" id="IPR005177">
    <property type="entry name" value="Kinase-pyrophosphorylase"/>
</dbReference>
<evidence type="ECO:0000256" key="1">
    <source>
        <dbReference type="ARBA" id="ARBA00022527"/>
    </source>
</evidence>
<dbReference type="PANTHER" id="PTHR31756:SF3">
    <property type="entry name" value="PYRUVATE, PHOSPHATE DIKINASE REGULATORY PROTEIN 1, CHLOROPLASTIC"/>
    <property type="match status" value="1"/>
</dbReference>
<proteinExistence type="inferred from homology"/>
<keyword evidence="4 5" id="KW-0418">Kinase</keyword>
<dbReference type="EC" id="2.7.11.32" evidence="5"/>
<dbReference type="EC" id="2.7.4.27" evidence="5"/>
<protein>
    <recommendedName>
        <fullName evidence="5">Putative pyruvate, phosphate dikinase regulatory protein</fullName>
        <shortName evidence="5">PPDK regulatory protein</shortName>
        <ecNumber evidence="5">2.7.11.32</ecNumber>
        <ecNumber evidence="5">2.7.4.27</ecNumber>
    </recommendedName>
</protein>
<comment type="catalytic activity">
    <reaction evidence="5">
        <text>N(tele)-phospho-L-histidyl/O-phospho-L-threonyl-[pyruvate, phosphate dikinase] + phosphate + H(+) = N(tele)-phospho-L-histidyl/L-threonyl-[pyruvate, phosphate dikinase] + diphosphate</text>
        <dbReference type="Rhea" id="RHEA:43696"/>
        <dbReference type="Rhea" id="RHEA-COMP:10650"/>
        <dbReference type="Rhea" id="RHEA-COMP:10651"/>
        <dbReference type="ChEBI" id="CHEBI:15378"/>
        <dbReference type="ChEBI" id="CHEBI:30013"/>
        <dbReference type="ChEBI" id="CHEBI:33019"/>
        <dbReference type="ChEBI" id="CHEBI:43474"/>
        <dbReference type="ChEBI" id="CHEBI:61977"/>
        <dbReference type="ChEBI" id="CHEBI:83586"/>
        <dbReference type="EC" id="2.7.4.27"/>
    </reaction>
</comment>
<dbReference type="NCBIfam" id="NF003742">
    <property type="entry name" value="PRK05339.1"/>
    <property type="match status" value="1"/>
</dbReference>
<dbReference type="HAMAP" id="MF_00921">
    <property type="entry name" value="PDRP"/>
    <property type="match status" value="1"/>
</dbReference>
<dbReference type="PANTHER" id="PTHR31756">
    <property type="entry name" value="PYRUVATE, PHOSPHATE DIKINASE REGULATORY PROTEIN 1, CHLOROPLASTIC"/>
    <property type="match status" value="1"/>
</dbReference>